<dbReference type="Proteomes" id="UP000053477">
    <property type="component" value="Unassembled WGS sequence"/>
</dbReference>
<dbReference type="EMBL" id="KQ086231">
    <property type="protein sequence ID" value="KLO06160.1"/>
    <property type="molecule type" value="Genomic_DNA"/>
</dbReference>
<feature type="compositionally biased region" description="Basic residues" evidence="1">
    <location>
        <begin position="1"/>
        <end position="11"/>
    </location>
</feature>
<feature type="compositionally biased region" description="Acidic residues" evidence="1">
    <location>
        <begin position="71"/>
        <end position="80"/>
    </location>
</feature>
<feature type="compositionally biased region" description="Basic and acidic residues" evidence="1">
    <location>
        <begin position="546"/>
        <end position="563"/>
    </location>
</feature>
<accession>A0A0H2R312</accession>
<feature type="compositionally biased region" description="Pro residues" evidence="1">
    <location>
        <begin position="37"/>
        <end position="53"/>
    </location>
</feature>
<evidence type="ECO:0000313" key="3">
    <source>
        <dbReference type="Proteomes" id="UP000053477"/>
    </source>
</evidence>
<dbReference type="AlphaFoldDB" id="A0A0H2R312"/>
<evidence type="ECO:0000256" key="1">
    <source>
        <dbReference type="SAM" id="MobiDB-lite"/>
    </source>
</evidence>
<sequence length="580" mass="65033">MSTPRRRKSYKPKGNSTPSVGLDVAATGTTITTTIPSPAPTPVSAPTPAPAPAPAELLNPSAVSPGLPSIAEEEEMEVCDESLHAGDGNEADDEGNPKKVDDMEDTEQGAMYIDVDQPDKDDHIARLHRRIEAESRQRREHEARTTNALERLADKLDLLLIEDDSKAKAVRKTPQLAGIKRRSAFAPPKKMFTTSKSPSETSLNENIRVFAMHLMNRRKSTDPMPQPASDEEVDLFAKGKHPGPTATRGMFYLDLRGPYTSPWNKRASECFSEAFVKVPSFNCTDVDLVRQKFNRHIRSLSDQFDRLEGTFEPRNQDENAADTRLRQLGFQRGVAVLSFDGLKDQEDILFNVLGLDSMSDDERDGVGIYGERRFRIIEQEWKHPDLTYWVRILDGLYISTRFNEAGKPTPGNWPRIRLPPAPNAPKSKKLPPSGLPRNFFNPEYLASLYPYQLARLQVKPPRKLEFPPELIEYRDVTSSSMRPLPPPNDPPPNDPPPKKASLAKPSRIHGGSPVAGPSKPSTAQGHPSMANRSKSSHATKFNALTRDQKVQFVEERLKRRRTDDEEETFDINVYDDDEMN</sequence>
<feature type="region of interest" description="Disordered" evidence="1">
    <location>
        <begin position="408"/>
        <end position="435"/>
    </location>
</feature>
<feature type="region of interest" description="Disordered" evidence="1">
    <location>
        <begin position="476"/>
        <end position="580"/>
    </location>
</feature>
<evidence type="ECO:0000313" key="2">
    <source>
        <dbReference type="EMBL" id="KLO06160.1"/>
    </source>
</evidence>
<feature type="compositionally biased region" description="Acidic residues" evidence="1">
    <location>
        <begin position="564"/>
        <end position="580"/>
    </location>
</feature>
<reference evidence="2 3" key="1">
    <citation type="submission" date="2015-04" db="EMBL/GenBank/DDBJ databases">
        <title>Complete genome sequence of Schizopora paradoxa KUC8140, a cosmopolitan wood degrader in East Asia.</title>
        <authorList>
            <consortium name="DOE Joint Genome Institute"/>
            <person name="Min B."/>
            <person name="Park H."/>
            <person name="Jang Y."/>
            <person name="Kim J.-J."/>
            <person name="Kim K.H."/>
            <person name="Pangilinan J."/>
            <person name="Lipzen A."/>
            <person name="Riley R."/>
            <person name="Grigoriev I.V."/>
            <person name="Spatafora J.W."/>
            <person name="Choi I.-G."/>
        </authorList>
    </citation>
    <scope>NUCLEOTIDE SEQUENCE [LARGE SCALE GENOMIC DNA]</scope>
    <source>
        <strain evidence="2 3">KUC8140</strain>
    </source>
</reference>
<organism evidence="2 3">
    <name type="scientific">Schizopora paradoxa</name>
    <dbReference type="NCBI Taxonomy" id="27342"/>
    <lineage>
        <taxon>Eukaryota</taxon>
        <taxon>Fungi</taxon>
        <taxon>Dikarya</taxon>
        <taxon>Basidiomycota</taxon>
        <taxon>Agaricomycotina</taxon>
        <taxon>Agaricomycetes</taxon>
        <taxon>Hymenochaetales</taxon>
        <taxon>Schizoporaceae</taxon>
        <taxon>Schizopora</taxon>
    </lineage>
</organism>
<protein>
    <submittedName>
        <fullName evidence="2">Uncharacterized protein</fullName>
    </submittedName>
</protein>
<proteinExistence type="predicted"/>
<feature type="region of interest" description="Disordered" evidence="1">
    <location>
        <begin position="1"/>
        <end position="104"/>
    </location>
</feature>
<feature type="compositionally biased region" description="Pro residues" evidence="1">
    <location>
        <begin position="483"/>
        <end position="495"/>
    </location>
</feature>
<name>A0A0H2R312_9AGAM</name>
<dbReference type="InParanoid" id="A0A0H2R312"/>
<gene>
    <name evidence="2" type="ORF">SCHPADRAFT_895681</name>
</gene>
<keyword evidence="3" id="KW-1185">Reference proteome</keyword>
<feature type="compositionally biased region" description="Polar residues" evidence="1">
    <location>
        <begin position="519"/>
        <end position="539"/>
    </location>
</feature>
<feature type="compositionally biased region" description="Low complexity" evidence="1">
    <location>
        <begin position="24"/>
        <end position="36"/>
    </location>
</feature>
<dbReference type="OrthoDB" id="3263746at2759"/>